<gene>
    <name evidence="1" type="primary">ORF62795</name>
</gene>
<protein>
    <submittedName>
        <fullName evidence="1">Uncharacterized protein</fullName>
    </submittedName>
</protein>
<evidence type="ECO:0000313" key="1">
    <source>
        <dbReference type="EMBL" id="CEK67482.1"/>
    </source>
</evidence>
<sequence>MGVIGKEREQKGWLDLPSYQPLNRADILKALIECGHIENFHFNQSMSTDRLQKFG</sequence>
<accession>A0A0B6ZGG6</accession>
<name>A0A0B6ZGG6_9EUPU</name>
<dbReference type="AlphaFoldDB" id="A0A0B6ZGG6"/>
<proteinExistence type="predicted"/>
<dbReference type="EMBL" id="HACG01020617">
    <property type="protein sequence ID" value="CEK67482.1"/>
    <property type="molecule type" value="Transcribed_RNA"/>
</dbReference>
<reference evidence="1" key="1">
    <citation type="submission" date="2014-12" db="EMBL/GenBank/DDBJ databases">
        <title>Insight into the proteome of Arion vulgaris.</title>
        <authorList>
            <person name="Aradska J."/>
            <person name="Bulat T."/>
            <person name="Smidak R."/>
            <person name="Sarate P."/>
            <person name="Gangsoo J."/>
            <person name="Sialana F."/>
            <person name="Bilban M."/>
            <person name="Lubec G."/>
        </authorList>
    </citation>
    <scope>NUCLEOTIDE SEQUENCE</scope>
    <source>
        <tissue evidence="1">Skin</tissue>
    </source>
</reference>
<organism evidence="1">
    <name type="scientific">Arion vulgaris</name>
    <dbReference type="NCBI Taxonomy" id="1028688"/>
    <lineage>
        <taxon>Eukaryota</taxon>
        <taxon>Metazoa</taxon>
        <taxon>Spiralia</taxon>
        <taxon>Lophotrochozoa</taxon>
        <taxon>Mollusca</taxon>
        <taxon>Gastropoda</taxon>
        <taxon>Heterobranchia</taxon>
        <taxon>Euthyneura</taxon>
        <taxon>Panpulmonata</taxon>
        <taxon>Eupulmonata</taxon>
        <taxon>Stylommatophora</taxon>
        <taxon>Helicina</taxon>
        <taxon>Arionoidea</taxon>
        <taxon>Arionidae</taxon>
        <taxon>Arion</taxon>
    </lineage>
</organism>